<dbReference type="KEGG" id="tbl:TBLA_0C07290"/>
<evidence type="ECO:0000313" key="7">
    <source>
        <dbReference type="EMBL" id="CCH60520.1"/>
    </source>
</evidence>
<keyword evidence="3" id="KW-0808">Transferase</keyword>
<dbReference type="Proteomes" id="UP000002866">
    <property type="component" value="Chromosome 3"/>
</dbReference>
<evidence type="ECO:0000256" key="4">
    <source>
        <dbReference type="ARBA" id="ARBA00022968"/>
    </source>
</evidence>
<dbReference type="GO" id="GO:0000030">
    <property type="term" value="F:mannosyltransferase activity"/>
    <property type="evidence" value="ECO:0007669"/>
    <property type="project" value="InterPro"/>
</dbReference>
<gene>
    <name evidence="7" type="primary">TBLA0C07290</name>
    <name evidence="7" type="ORF">TBLA_0C07290</name>
</gene>
<evidence type="ECO:0000256" key="5">
    <source>
        <dbReference type="ARBA" id="ARBA00023316"/>
    </source>
</evidence>
<dbReference type="GO" id="GO:0071555">
    <property type="term" value="P:cell wall organization"/>
    <property type="evidence" value="ECO:0007669"/>
    <property type="project" value="UniProtKB-KW"/>
</dbReference>
<keyword evidence="3" id="KW-0328">Glycosyltransferase</keyword>
<dbReference type="GO" id="GO:0016020">
    <property type="term" value="C:membrane"/>
    <property type="evidence" value="ECO:0007669"/>
    <property type="project" value="UniProtKB-SubCell"/>
</dbReference>
<dbReference type="InParanoid" id="I2H2B8"/>
<keyword evidence="8" id="KW-1185">Reference proteome</keyword>
<dbReference type="InterPro" id="IPR021988">
    <property type="entry name" value="BMT1"/>
</dbReference>
<keyword evidence="5" id="KW-0961">Cell wall biogenesis/degradation</keyword>
<comment type="subcellular location">
    <subcellularLocation>
        <location evidence="1">Membrane</location>
        <topology evidence="1">Single-pass type II membrane protein</topology>
    </subcellularLocation>
</comment>
<keyword evidence="6" id="KW-0812">Transmembrane</keyword>
<evidence type="ECO:0000256" key="2">
    <source>
        <dbReference type="ARBA" id="ARBA00009486"/>
    </source>
</evidence>
<evidence type="ECO:0000313" key="8">
    <source>
        <dbReference type="Proteomes" id="UP000002866"/>
    </source>
</evidence>
<dbReference type="STRING" id="1071380.I2H2B8"/>
<organism evidence="7 8">
    <name type="scientific">Henningerozyma blattae (strain ATCC 34711 / CBS 6284 / DSM 70876 / NBRC 10599 / NRRL Y-10934 / UCD 77-7)</name>
    <name type="common">Yeast</name>
    <name type="synonym">Tetrapisispora blattae</name>
    <dbReference type="NCBI Taxonomy" id="1071380"/>
    <lineage>
        <taxon>Eukaryota</taxon>
        <taxon>Fungi</taxon>
        <taxon>Dikarya</taxon>
        <taxon>Ascomycota</taxon>
        <taxon>Saccharomycotina</taxon>
        <taxon>Saccharomycetes</taxon>
        <taxon>Saccharomycetales</taxon>
        <taxon>Saccharomycetaceae</taxon>
        <taxon>Henningerozyma</taxon>
    </lineage>
</organism>
<keyword evidence="6" id="KW-1133">Transmembrane helix</keyword>
<protein>
    <recommendedName>
        <fullName evidence="9">Beta-mannosyltransferase 1</fullName>
    </recommendedName>
</protein>
<dbReference type="OMA" id="CHYMVSR"/>
<keyword evidence="4" id="KW-0735">Signal-anchor</keyword>
<proteinExistence type="inferred from homology"/>
<dbReference type="EMBL" id="HE806318">
    <property type="protein sequence ID" value="CCH60520.1"/>
    <property type="molecule type" value="Genomic_DNA"/>
</dbReference>
<evidence type="ECO:0000256" key="3">
    <source>
        <dbReference type="ARBA" id="ARBA00022676"/>
    </source>
</evidence>
<dbReference type="HOGENOM" id="CLU_013841_0_0_1"/>
<dbReference type="Pfam" id="PF12141">
    <property type="entry name" value="BMT"/>
    <property type="match status" value="2"/>
</dbReference>
<feature type="transmembrane region" description="Helical" evidence="6">
    <location>
        <begin position="20"/>
        <end position="40"/>
    </location>
</feature>
<dbReference type="RefSeq" id="XP_004180039.1">
    <property type="nucleotide sequence ID" value="XM_004179991.1"/>
</dbReference>
<dbReference type="OrthoDB" id="3631276at2759"/>
<evidence type="ECO:0008006" key="9">
    <source>
        <dbReference type="Google" id="ProtNLM"/>
    </source>
</evidence>
<name>I2H2B8_HENB6</name>
<dbReference type="eggNOG" id="ENOG502QTZG">
    <property type="taxonomic scope" value="Eukaryota"/>
</dbReference>
<reference evidence="7 8" key="1">
    <citation type="journal article" date="2011" name="Proc. Natl. Acad. Sci. U.S.A.">
        <title>Evolutionary erosion of yeast sex chromosomes by mating-type switching accidents.</title>
        <authorList>
            <person name="Gordon J.L."/>
            <person name="Armisen D."/>
            <person name="Proux-Wera E."/>
            <person name="Oheigeartaigh S.S."/>
            <person name="Byrne K.P."/>
            <person name="Wolfe K.H."/>
        </authorList>
    </citation>
    <scope>NUCLEOTIDE SEQUENCE [LARGE SCALE GENOMIC DNA]</scope>
    <source>
        <strain evidence="8">ATCC 34711 / CBS 6284 / DSM 70876 / NBRC 10599 / NRRL Y-10934 / UCD 77-7</strain>
    </source>
</reference>
<sequence length="675" mass="78026">MSSLSFQLSKLRSLRRLLHYRLKSVILAISVIFIISIILITSNGNYNNNNNTIITNSWYPSSNTFGFYNTKNFVDTKKDLSHLDLSNVLSKTLVNKFPIPNDETFSKFDDFKFTGYITNLNIQNLIESKKDELDKHELKSKDGSPITVKEFELMLTNNYDSLVGCEDLAYSSKIHYSVERKIISDDLLSLRKEIIRAEDEIAKHMVHDNEKGKDDAEIVKSNWFRFGSSSVWLEKEQCYITVTRLMYSSRGRKQGPDVSIVRAQAFDRNWNELFNKRIPKLDLKIPENLEEELKKIDIEYGLSSDVCKAFDETSSEYDSCIINQKKNYLKNEKRRNQLLNKYFITYPTIYKFPIKFGGRFSGPEDPRIIMKTTENHVADEPVVVFNMQDSGSRRMYGFFPHRTVDSLIKFEIHNDGMRNQEKNWAPIFTDNDSSTEFSRGSIHFIYNFMPLEILKCSLNDGSCEKVFSKKTLGLSDKTNFGGVRGGTQFVPLPSVIPRIPGKQLWLGFSKLHIDKCGCGEKFYRPMLNILVEEKGIYHQELIVPSMDFNTEVLDWDTTSYSCKYYNVMSPNSIAFWDVISQDPNNKKFDDLLVFTYSEADEISKVMAIKGLLDYVLNLYSAKDLEEEFIPSRDVEAILATTLGCVKQYAENVCKEYGALHPVEEEEKEKEKDKKQ</sequence>
<evidence type="ECO:0000256" key="6">
    <source>
        <dbReference type="SAM" id="Phobius"/>
    </source>
</evidence>
<accession>I2H2B8</accession>
<dbReference type="AlphaFoldDB" id="I2H2B8"/>
<keyword evidence="6" id="KW-0472">Membrane</keyword>
<dbReference type="GeneID" id="14495500"/>
<comment type="similarity">
    <text evidence="2">Belongs to the BMT family.</text>
</comment>
<evidence type="ECO:0000256" key="1">
    <source>
        <dbReference type="ARBA" id="ARBA00004606"/>
    </source>
</evidence>